<dbReference type="SUPFAM" id="SSF82171">
    <property type="entry name" value="DPP6 N-terminal domain-like"/>
    <property type="match status" value="1"/>
</dbReference>
<dbReference type="AlphaFoldDB" id="A0AAJ4XCA3"/>
<dbReference type="Proteomes" id="UP000215355">
    <property type="component" value="Chromosome 1"/>
</dbReference>
<name>A0AAJ4XCA3_9SPHI</name>
<dbReference type="SUPFAM" id="SSF53474">
    <property type="entry name" value="alpha/beta-Hydrolases"/>
    <property type="match status" value="1"/>
</dbReference>
<evidence type="ECO:0000313" key="7">
    <source>
        <dbReference type="EMBL" id="SNV48640.1"/>
    </source>
</evidence>
<dbReference type="EC" id="3.4.14.12" evidence="7"/>
<feature type="domain" description="Peptidase S9 prolyl oligopeptidase catalytic" evidence="6">
    <location>
        <begin position="457"/>
        <end position="660"/>
    </location>
</feature>
<dbReference type="GO" id="GO:0006508">
    <property type="term" value="P:proteolysis"/>
    <property type="evidence" value="ECO:0007669"/>
    <property type="project" value="UniProtKB-KW"/>
</dbReference>
<sequence>MKLKYLLLMGAVYMGSSLQAQQKITEETSFSMPSIAGQALSPNGEKLAYVQAKTNLEANKVQSELIILDIKSGKKETVATQVSDPQWSPDGTKLAFRGNINGQSGIFYITTGDNTPKFVAPVYSSNHFLGHSARKNYAWSPDGKYIAYVGADAEKAQVKIDPAAPKVIERILYKSRTSFSDNVLTKIHLVDVASGNVKVLTDDKFDSHSLTWSPDSKRIAYVSNHTSDPDNNYNNDLFIVDISNSNVKQITNTIGTEHNPNWSPDGKYILYPATIRPLNTKDSSPEDLKLYLYQVANGEVTCLTTDLDERLSGGEWMDDSKHFYFGFPRHGKRVLYKGSIDGKTFTPVIDKEASVGAVNVSNKRISFTMSDFNSANEVYMSDNEGKTVTQLTNESSNWLKDKDLSKKESFWFKSHDGVDVQGFIAYPANVPAGTKIPVIQRIHGGPHGAFGYSYTDIVEVLTGKGYAVVFINPRGSTGYGQKFSDGTYQAWGGGDYLDLMKGLDYALEKYPFLDKNRMGVTGGSYGGFMTNWVVTQTDRFKAAVTSASVSNLISFYGTSIYPDLIETEFNGMPWDNYSLLWHFSPMAHINKVKTPTLIVHGENDMDVPITQAEEFFIGLKKVGIPTRFVRYPNEGHGMAQPKNRLHNNKELLAWFDKYLK</sequence>
<evidence type="ECO:0000256" key="2">
    <source>
        <dbReference type="ARBA" id="ARBA00022670"/>
    </source>
</evidence>
<dbReference type="Gene3D" id="3.40.50.1820">
    <property type="entry name" value="alpha/beta hydrolase"/>
    <property type="match status" value="1"/>
</dbReference>
<feature type="chain" id="PRO_5042461990" evidence="5">
    <location>
        <begin position="21"/>
        <end position="660"/>
    </location>
</feature>
<keyword evidence="4" id="KW-0720">Serine protease</keyword>
<dbReference type="GO" id="GO:0004252">
    <property type="term" value="F:serine-type endopeptidase activity"/>
    <property type="evidence" value="ECO:0007669"/>
    <property type="project" value="TreeGrafter"/>
</dbReference>
<dbReference type="KEGG" id="smiz:4412673_01586"/>
<accession>A0AAJ4XCA3</accession>
<dbReference type="InterPro" id="IPR001375">
    <property type="entry name" value="Peptidase_S9_cat"/>
</dbReference>
<protein>
    <submittedName>
        <fullName evidence="7">Prolyl tripeptidyl peptidase</fullName>
        <ecNumber evidence="7">3.4.14.12</ecNumber>
    </submittedName>
</protein>
<keyword evidence="5" id="KW-0732">Signal</keyword>
<keyword evidence="3 7" id="KW-0378">Hydrolase</keyword>
<dbReference type="RefSeq" id="WP_093095558.1">
    <property type="nucleotide sequence ID" value="NZ_FNGK01000001.1"/>
</dbReference>
<evidence type="ECO:0000256" key="4">
    <source>
        <dbReference type="ARBA" id="ARBA00022825"/>
    </source>
</evidence>
<keyword evidence="2" id="KW-0645">Protease</keyword>
<comment type="similarity">
    <text evidence="1">Belongs to the peptidase S9C family.</text>
</comment>
<dbReference type="EMBL" id="LT906468">
    <property type="protein sequence ID" value="SNV48640.1"/>
    <property type="molecule type" value="Genomic_DNA"/>
</dbReference>
<feature type="signal peptide" evidence="5">
    <location>
        <begin position="1"/>
        <end position="20"/>
    </location>
</feature>
<dbReference type="Pfam" id="PF00326">
    <property type="entry name" value="Peptidase_S9"/>
    <property type="match status" value="1"/>
</dbReference>
<proteinExistence type="inferred from homology"/>
<evidence type="ECO:0000259" key="6">
    <source>
        <dbReference type="Pfam" id="PF00326"/>
    </source>
</evidence>
<dbReference type="InterPro" id="IPR029058">
    <property type="entry name" value="AB_hydrolase_fold"/>
</dbReference>
<evidence type="ECO:0000313" key="8">
    <source>
        <dbReference type="Proteomes" id="UP000215355"/>
    </source>
</evidence>
<organism evidence="7 8">
    <name type="scientific">Sphingobacterium mizutaii</name>
    <dbReference type="NCBI Taxonomy" id="1010"/>
    <lineage>
        <taxon>Bacteria</taxon>
        <taxon>Pseudomonadati</taxon>
        <taxon>Bacteroidota</taxon>
        <taxon>Sphingobacteriia</taxon>
        <taxon>Sphingobacteriales</taxon>
        <taxon>Sphingobacteriaceae</taxon>
        <taxon>Sphingobacterium</taxon>
    </lineage>
</organism>
<evidence type="ECO:0000256" key="1">
    <source>
        <dbReference type="ARBA" id="ARBA00010040"/>
    </source>
</evidence>
<dbReference type="Pfam" id="PF07676">
    <property type="entry name" value="PD40"/>
    <property type="match status" value="4"/>
</dbReference>
<evidence type="ECO:0000256" key="5">
    <source>
        <dbReference type="SAM" id="SignalP"/>
    </source>
</evidence>
<dbReference type="Gene3D" id="2.120.10.30">
    <property type="entry name" value="TolB, C-terminal domain"/>
    <property type="match status" value="3"/>
</dbReference>
<gene>
    <name evidence="7" type="primary">ptpA_5</name>
    <name evidence="7" type="ORF">SAMEA4412673_01586</name>
</gene>
<dbReference type="PANTHER" id="PTHR42776">
    <property type="entry name" value="SERINE PEPTIDASE S9 FAMILY MEMBER"/>
    <property type="match status" value="1"/>
</dbReference>
<dbReference type="PANTHER" id="PTHR42776:SF27">
    <property type="entry name" value="DIPEPTIDYL PEPTIDASE FAMILY MEMBER 6"/>
    <property type="match status" value="1"/>
</dbReference>
<reference evidence="7 8" key="1">
    <citation type="submission" date="2017-06" db="EMBL/GenBank/DDBJ databases">
        <authorList>
            <consortium name="Pathogen Informatics"/>
        </authorList>
    </citation>
    <scope>NUCLEOTIDE SEQUENCE [LARGE SCALE GENOMIC DNA]</scope>
    <source>
        <strain evidence="7 8">NCTC12149</strain>
    </source>
</reference>
<dbReference type="InterPro" id="IPR011659">
    <property type="entry name" value="WD40"/>
</dbReference>
<dbReference type="InterPro" id="IPR011042">
    <property type="entry name" value="6-blade_b-propeller_TolB-like"/>
</dbReference>
<evidence type="ECO:0000256" key="3">
    <source>
        <dbReference type="ARBA" id="ARBA00022801"/>
    </source>
</evidence>
<dbReference type="FunFam" id="3.40.50.1820:FF:000028">
    <property type="entry name" value="S9 family peptidase"/>
    <property type="match status" value="1"/>
</dbReference>